<evidence type="ECO:0000313" key="2">
    <source>
        <dbReference type="Proteomes" id="UP000193420"/>
    </source>
</evidence>
<dbReference type="AlphaFoldDB" id="A0A1X7J8T4"/>
<protein>
    <recommendedName>
        <fullName evidence="3">Fibronectin type-III domain-containing protein</fullName>
    </recommendedName>
</protein>
<name>A0A1X7J8T4_9FLAO</name>
<dbReference type="EMBL" id="FXAO01000003">
    <property type="protein sequence ID" value="SMG24075.1"/>
    <property type="molecule type" value="Genomic_DNA"/>
</dbReference>
<dbReference type="SUPFAM" id="SSF49265">
    <property type="entry name" value="Fibronectin type III"/>
    <property type="match status" value="1"/>
</dbReference>
<proteinExistence type="predicted"/>
<dbReference type="Proteomes" id="UP000193420">
    <property type="component" value="Unassembled WGS sequence"/>
</dbReference>
<dbReference type="RefSeq" id="WP_085497749.1">
    <property type="nucleotide sequence ID" value="NZ_FXAO01000003.1"/>
</dbReference>
<dbReference type="InterPro" id="IPR036116">
    <property type="entry name" value="FN3_sf"/>
</dbReference>
<dbReference type="PROSITE" id="PS51257">
    <property type="entry name" value="PROKAR_LIPOPROTEIN"/>
    <property type="match status" value="1"/>
</dbReference>
<organism evidence="1 2">
    <name type="scientific">Arenibacter troitsensis</name>
    <dbReference type="NCBI Taxonomy" id="188872"/>
    <lineage>
        <taxon>Bacteria</taxon>
        <taxon>Pseudomonadati</taxon>
        <taxon>Bacteroidota</taxon>
        <taxon>Flavobacteriia</taxon>
        <taxon>Flavobacteriales</taxon>
        <taxon>Flavobacteriaceae</taxon>
        <taxon>Arenibacter</taxon>
    </lineage>
</organism>
<dbReference type="OrthoDB" id="1354696at2"/>
<accession>A0A1X7J8T4</accession>
<evidence type="ECO:0000313" key="1">
    <source>
        <dbReference type="EMBL" id="SMG24075.1"/>
    </source>
</evidence>
<keyword evidence="2" id="KW-1185">Reference proteome</keyword>
<sequence>MKTRHWIHSLMVILCFLLIFSCSKKESNEIQKMPEPMLNLPSKSTAILPANGESCSDFTEAFGEPDKAIIALSWTSAEKATSYIIKIVESETEVLSETYSANEAEVLLDKGKSYAWTITSKNLDGETLSDTFSFTTPGVPFGNFVPYAAEITAVYYNTNSTLSVSWTGSDKDNDSLSYDIRVINSEEIEIVNISNLFAGPVTVYVDYGETYTIRVISRDTHGNYSISTITKEIND</sequence>
<gene>
    <name evidence="1" type="ORF">SAMN03080602_01520</name>
</gene>
<reference evidence="2" key="1">
    <citation type="submission" date="2017-04" db="EMBL/GenBank/DDBJ databases">
        <authorList>
            <person name="Varghese N."/>
            <person name="Submissions S."/>
        </authorList>
    </citation>
    <scope>NUCLEOTIDE SEQUENCE [LARGE SCALE GENOMIC DNA]</scope>
    <source>
        <strain evidence="2">DSM 19835</strain>
    </source>
</reference>
<evidence type="ECO:0008006" key="3">
    <source>
        <dbReference type="Google" id="ProtNLM"/>
    </source>
</evidence>